<dbReference type="RefSeq" id="WP_279296538.1">
    <property type="nucleotide sequence ID" value="NZ_JAOTIF010000004.1"/>
</dbReference>
<keyword evidence="13" id="KW-1185">Reference proteome</keyword>
<dbReference type="InterPro" id="IPR004692">
    <property type="entry name" value="SecG"/>
</dbReference>
<evidence type="ECO:0000256" key="9">
    <source>
        <dbReference type="ARBA" id="ARBA00023136"/>
    </source>
</evidence>
<keyword evidence="4 10" id="KW-1003">Cell membrane</keyword>
<evidence type="ECO:0000256" key="5">
    <source>
        <dbReference type="ARBA" id="ARBA00022692"/>
    </source>
</evidence>
<dbReference type="NCBIfam" id="TIGR00810">
    <property type="entry name" value="secG"/>
    <property type="match status" value="1"/>
</dbReference>
<keyword evidence="6 10" id="KW-0653">Protein transport</keyword>
<dbReference type="EMBL" id="JAOTIF010000004">
    <property type="protein sequence ID" value="MCU7549097.1"/>
    <property type="molecule type" value="Genomic_DNA"/>
</dbReference>
<dbReference type="AlphaFoldDB" id="A0A9X3BH79"/>
<comment type="similarity">
    <text evidence="2 10">Belongs to the SecG family.</text>
</comment>
<dbReference type="GO" id="GO:0015450">
    <property type="term" value="F:protein-transporting ATPase activity"/>
    <property type="evidence" value="ECO:0007669"/>
    <property type="project" value="UniProtKB-UniRule"/>
</dbReference>
<evidence type="ECO:0000313" key="12">
    <source>
        <dbReference type="EMBL" id="MCU7549097.1"/>
    </source>
</evidence>
<comment type="caution">
    <text evidence="10">Lacks conserved residue(s) required for the propagation of feature annotation.</text>
</comment>
<feature type="region of interest" description="Disordered" evidence="11">
    <location>
        <begin position="84"/>
        <end position="120"/>
    </location>
</feature>
<keyword evidence="9 10" id="KW-0472">Membrane</keyword>
<dbReference type="GO" id="GO:0009306">
    <property type="term" value="P:protein secretion"/>
    <property type="evidence" value="ECO:0007669"/>
    <property type="project" value="UniProtKB-UniRule"/>
</dbReference>
<dbReference type="GO" id="GO:0005886">
    <property type="term" value="C:plasma membrane"/>
    <property type="evidence" value="ECO:0007669"/>
    <property type="project" value="UniProtKB-SubCell"/>
</dbReference>
<reference evidence="12" key="2">
    <citation type="submission" date="2023-04" db="EMBL/GenBank/DDBJ databases">
        <title>Paracnuella aquatica gen. nov., sp. nov., a member of the family Chitinophagaceae isolated from a hot spring.</title>
        <authorList>
            <person name="Wang C."/>
        </authorList>
    </citation>
    <scope>NUCLEOTIDE SEQUENCE</scope>
    <source>
        <strain evidence="12">LB-8</strain>
    </source>
</reference>
<keyword evidence="7 10" id="KW-1133">Transmembrane helix</keyword>
<evidence type="ECO:0000256" key="2">
    <source>
        <dbReference type="ARBA" id="ARBA00008445"/>
    </source>
</evidence>
<comment type="subcellular location">
    <subcellularLocation>
        <location evidence="1 10">Cell membrane</location>
        <topology evidence="1 10">Multi-pass membrane protein</topology>
    </subcellularLocation>
</comment>
<sequence>MTVLFVILIIIACLILGLIVLVQNPKGGGLAGNIAGFSNQFMGVKQTTDVLEKGTWIFAALIAVLCITSTFFMRGGSQVQDRLENIGTGPLPMQQAPTTPNTTTLPGAQQNQALPADTNK</sequence>
<proteinExistence type="inferred from homology"/>
<evidence type="ECO:0000256" key="11">
    <source>
        <dbReference type="SAM" id="MobiDB-lite"/>
    </source>
</evidence>
<feature type="compositionally biased region" description="Polar residues" evidence="11">
    <location>
        <begin position="95"/>
        <end position="113"/>
    </location>
</feature>
<comment type="function">
    <text evidence="10">Involved in protein export. Participates in an early event of protein translocation.</text>
</comment>
<evidence type="ECO:0000256" key="1">
    <source>
        <dbReference type="ARBA" id="ARBA00004651"/>
    </source>
</evidence>
<dbReference type="GO" id="GO:0065002">
    <property type="term" value="P:intracellular protein transmembrane transport"/>
    <property type="evidence" value="ECO:0007669"/>
    <property type="project" value="TreeGrafter"/>
</dbReference>
<dbReference type="Pfam" id="PF03840">
    <property type="entry name" value="SecG"/>
    <property type="match status" value="1"/>
</dbReference>
<dbReference type="GO" id="GO:0043952">
    <property type="term" value="P:protein transport by the Sec complex"/>
    <property type="evidence" value="ECO:0007669"/>
    <property type="project" value="TreeGrafter"/>
</dbReference>
<evidence type="ECO:0000256" key="7">
    <source>
        <dbReference type="ARBA" id="ARBA00022989"/>
    </source>
</evidence>
<feature type="transmembrane region" description="Helical" evidence="10">
    <location>
        <begin position="55"/>
        <end position="73"/>
    </location>
</feature>
<protein>
    <recommendedName>
        <fullName evidence="10">Protein-export membrane protein SecG</fullName>
    </recommendedName>
</protein>
<name>A0A9X3BH79_9BACT</name>
<keyword evidence="5 10" id="KW-0812">Transmembrane</keyword>
<evidence type="ECO:0000256" key="10">
    <source>
        <dbReference type="RuleBase" id="RU365087"/>
    </source>
</evidence>
<evidence type="ECO:0000256" key="8">
    <source>
        <dbReference type="ARBA" id="ARBA00023010"/>
    </source>
</evidence>
<comment type="caution">
    <text evidence="12">The sequence shown here is derived from an EMBL/GenBank/DDBJ whole genome shotgun (WGS) entry which is preliminary data.</text>
</comment>
<evidence type="ECO:0000256" key="4">
    <source>
        <dbReference type="ARBA" id="ARBA00022475"/>
    </source>
</evidence>
<dbReference type="PANTHER" id="PTHR34182:SF1">
    <property type="entry name" value="PROTEIN-EXPORT MEMBRANE PROTEIN SECG"/>
    <property type="match status" value="1"/>
</dbReference>
<gene>
    <name evidence="12" type="primary">secG</name>
    <name evidence="12" type="ORF">OCK74_08220</name>
</gene>
<dbReference type="Proteomes" id="UP001155483">
    <property type="component" value="Unassembled WGS sequence"/>
</dbReference>
<evidence type="ECO:0000313" key="13">
    <source>
        <dbReference type="Proteomes" id="UP001155483"/>
    </source>
</evidence>
<keyword evidence="8 10" id="KW-0811">Translocation</keyword>
<accession>A0A9X3BH79</accession>
<evidence type="ECO:0000256" key="6">
    <source>
        <dbReference type="ARBA" id="ARBA00022927"/>
    </source>
</evidence>
<keyword evidence="3 10" id="KW-0813">Transport</keyword>
<organism evidence="12 13">
    <name type="scientific">Paraflavisolibacter caeni</name>
    <dbReference type="NCBI Taxonomy" id="2982496"/>
    <lineage>
        <taxon>Bacteria</taxon>
        <taxon>Pseudomonadati</taxon>
        <taxon>Bacteroidota</taxon>
        <taxon>Chitinophagia</taxon>
        <taxon>Chitinophagales</taxon>
        <taxon>Chitinophagaceae</taxon>
        <taxon>Paraflavisolibacter</taxon>
    </lineage>
</organism>
<dbReference type="PANTHER" id="PTHR34182">
    <property type="entry name" value="PROTEIN-EXPORT MEMBRANE PROTEIN SECG"/>
    <property type="match status" value="1"/>
</dbReference>
<reference evidence="12" key="1">
    <citation type="submission" date="2022-09" db="EMBL/GenBank/DDBJ databases">
        <authorList>
            <person name="Yuan C."/>
            <person name="Ke Z."/>
        </authorList>
    </citation>
    <scope>NUCLEOTIDE SEQUENCE</scope>
    <source>
        <strain evidence="12">LB-8</strain>
    </source>
</reference>
<evidence type="ECO:0000256" key="3">
    <source>
        <dbReference type="ARBA" id="ARBA00022448"/>
    </source>
</evidence>